<protein>
    <submittedName>
        <fullName evidence="1">Uncharacterized protein</fullName>
    </submittedName>
</protein>
<proteinExistence type="predicted"/>
<sequence>MITILLLLGSGMGLYWLLKEPSDSAYNNVVRQASGQEEHNQPITVIVSAKGLTANNQPTTNNYFNESLKEVP</sequence>
<keyword evidence="2" id="KW-1185">Reference proteome</keyword>
<organism evidence="1 2">
    <name type="scientific">Fontibacillus panacisegetis</name>
    <dbReference type="NCBI Taxonomy" id="670482"/>
    <lineage>
        <taxon>Bacteria</taxon>
        <taxon>Bacillati</taxon>
        <taxon>Bacillota</taxon>
        <taxon>Bacilli</taxon>
        <taxon>Bacillales</taxon>
        <taxon>Paenibacillaceae</taxon>
        <taxon>Fontibacillus</taxon>
    </lineage>
</organism>
<evidence type="ECO:0000313" key="1">
    <source>
        <dbReference type="EMBL" id="SDG37201.1"/>
    </source>
</evidence>
<reference evidence="1 2" key="1">
    <citation type="submission" date="2016-10" db="EMBL/GenBank/DDBJ databases">
        <authorList>
            <person name="de Groot N.N."/>
        </authorList>
    </citation>
    <scope>NUCLEOTIDE SEQUENCE [LARGE SCALE GENOMIC DNA]</scope>
    <source>
        <strain evidence="1 2">DSM 28129</strain>
    </source>
</reference>
<name>A0A1G7TPQ7_9BACL</name>
<evidence type="ECO:0000313" key="2">
    <source>
        <dbReference type="Proteomes" id="UP000198972"/>
    </source>
</evidence>
<dbReference type="Proteomes" id="UP000198972">
    <property type="component" value="Unassembled WGS sequence"/>
</dbReference>
<dbReference type="RefSeq" id="WP_091235743.1">
    <property type="nucleotide sequence ID" value="NZ_FNBG01000038.1"/>
</dbReference>
<accession>A0A1G7TPQ7</accession>
<dbReference type="EMBL" id="FNBG01000038">
    <property type="protein sequence ID" value="SDG37201.1"/>
    <property type="molecule type" value="Genomic_DNA"/>
</dbReference>
<dbReference type="AlphaFoldDB" id="A0A1G7TPQ7"/>
<gene>
    <name evidence="1" type="ORF">SAMN04488542_13845</name>
</gene>
<dbReference type="STRING" id="670482.SAMN04488542_13845"/>